<evidence type="ECO:0000313" key="4">
    <source>
        <dbReference type="EMBL" id="MFB2838899.1"/>
    </source>
</evidence>
<dbReference type="Pfam" id="PF00437">
    <property type="entry name" value="T2SSE"/>
    <property type="match status" value="1"/>
</dbReference>
<comment type="similarity">
    <text evidence="1">Belongs to the GSP E family.</text>
</comment>
<proteinExistence type="inferred from homology"/>
<dbReference type="RefSeq" id="WP_413281192.1">
    <property type="nucleotide sequence ID" value="NZ_JBHFNT010000284.1"/>
</dbReference>
<dbReference type="InterPro" id="IPR027417">
    <property type="entry name" value="P-loop_NTPase"/>
</dbReference>
<dbReference type="SMART" id="SM00382">
    <property type="entry name" value="AAA"/>
    <property type="match status" value="1"/>
</dbReference>
<dbReference type="CDD" id="cd01131">
    <property type="entry name" value="PilT"/>
    <property type="match status" value="1"/>
</dbReference>
<comment type="caution">
    <text evidence="4">The sequence shown here is derived from an EMBL/GenBank/DDBJ whole genome shotgun (WGS) entry which is preliminary data.</text>
</comment>
<reference evidence="4 5" key="1">
    <citation type="submission" date="2024-09" db="EMBL/GenBank/DDBJ databases">
        <title>Floridaenema gen nov. (Aerosakkonemataceae, Aerosakkonematales ord. nov., Cyanobacteria) from benthic tropical and subtropical fresh waters, with the description of four new species.</title>
        <authorList>
            <person name="Moretto J.A."/>
            <person name="Berthold D.E."/>
            <person name="Lefler F.W."/>
            <person name="Huang I.-S."/>
            <person name="Laughinghouse H. IV."/>
        </authorList>
    </citation>
    <scope>NUCLEOTIDE SEQUENCE [LARGE SCALE GENOMIC DNA]</scope>
    <source>
        <strain evidence="4 5">BLCC-F167</strain>
    </source>
</reference>
<keyword evidence="5" id="KW-1185">Reference proteome</keyword>
<name>A0ABV4WUV8_9CYAN</name>
<dbReference type="EMBL" id="JBHFNT010000284">
    <property type="protein sequence ID" value="MFB2838899.1"/>
    <property type="molecule type" value="Genomic_DNA"/>
</dbReference>
<dbReference type="SUPFAM" id="SSF52540">
    <property type="entry name" value="P-loop containing nucleoside triphosphate hydrolases"/>
    <property type="match status" value="1"/>
</dbReference>
<evidence type="ECO:0000313" key="5">
    <source>
        <dbReference type="Proteomes" id="UP001576780"/>
    </source>
</evidence>
<feature type="region of interest" description="Disordered" evidence="2">
    <location>
        <begin position="88"/>
        <end position="108"/>
    </location>
</feature>
<protein>
    <submittedName>
        <fullName evidence="4">Type IV pilus twitching motility protein PilT</fullName>
    </submittedName>
</protein>
<sequence>MFKIVKAPTVPVSPLQRFSVIGTADSIHAGKPLILVIDNQFKVTTPPISSEGTWRFDLALHQPGKHQLAILLDNDRLEFTVQIGTTLTPETGITTPSNSQPVPQSQSNPVSLEKLVKEAYEKGYSDIHLCVSKPPSFRNRGEMEITNYPVTTEETFTNWLQQILTESEIKQFQETLDFDGAASYGFARVRINIFKTLKGSAMVLRLIPLKIPSIEELGLPEVFQTICHYHKGLVLVTGPTGSGKSTTLAAMVNYINRTMKRHIITIEDPIEFIHEDSKSVISQREVGIHTVEFDRALKAALREDPDVILIGEMRDRATVNTALKAAQTGHLVFGTLHTNSATKTIERILNLYEPDEQEPMLTQLSESLAAIIAQALLRTTDGKRAPIHEILINTDTVKDYIKRGEVEETESIMKKGKYDGMCTMLQSIHSLYLEGRITEETAMQATDKPNEMRILLSGGEI</sequence>
<feature type="domain" description="Bacterial type II secretion system protein E" evidence="3">
    <location>
        <begin position="301"/>
        <end position="315"/>
    </location>
</feature>
<dbReference type="Proteomes" id="UP001576780">
    <property type="component" value="Unassembled WGS sequence"/>
</dbReference>
<evidence type="ECO:0000256" key="1">
    <source>
        <dbReference type="ARBA" id="ARBA00006611"/>
    </source>
</evidence>
<dbReference type="NCBIfam" id="TIGR01420">
    <property type="entry name" value="pilT_fam"/>
    <property type="match status" value="1"/>
</dbReference>
<dbReference type="Gene3D" id="3.40.50.300">
    <property type="entry name" value="P-loop containing nucleotide triphosphate hydrolases"/>
    <property type="match status" value="1"/>
</dbReference>
<evidence type="ECO:0000259" key="3">
    <source>
        <dbReference type="PROSITE" id="PS00662"/>
    </source>
</evidence>
<gene>
    <name evidence="4" type="ORF">ACE1CA_30795</name>
</gene>
<dbReference type="Gene3D" id="3.30.450.90">
    <property type="match status" value="1"/>
</dbReference>
<organism evidence="4 5">
    <name type="scientific">Floridaenema evergladense BLCC-F167</name>
    <dbReference type="NCBI Taxonomy" id="3153639"/>
    <lineage>
        <taxon>Bacteria</taxon>
        <taxon>Bacillati</taxon>
        <taxon>Cyanobacteriota</taxon>
        <taxon>Cyanophyceae</taxon>
        <taxon>Oscillatoriophycideae</taxon>
        <taxon>Aerosakkonematales</taxon>
        <taxon>Aerosakkonemataceae</taxon>
        <taxon>Floridanema</taxon>
        <taxon>Floridanema evergladense</taxon>
    </lineage>
</organism>
<accession>A0ABV4WUV8</accession>
<evidence type="ECO:0000256" key="2">
    <source>
        <dbReference type="SAM" id="MobiDB-lite"/>
    </source>
</evidence>
<dbReference type="PROSITE" id="PS00662">
    <property type="entry name" value="T2SP_E"/>
    <property type="match status" value="1"/>
</dbReference>
<dbReference type="PANTHER" id="PTHR30486">
    <property type="entry name" value="TWITCHING MOTILITY PROTEIN PILT"/>
    <property type="match status" value="1"/>
</dbReference>
<dbReference type="InterPro" id="IPR050921">
    <property type="entry name" value="T4SS_GSP_E_ATPase"/>
</dbReference>
<dbReference type="InterPro" id="IPR006321">
    <property type="entry name" value="PilT/PilU"/>
</dbReference>
<dbReference type="InterPro" id="IPR003593">
    <property type="entry name" value="AAA+_ATPase"/>
</dbReference>
<dbReference type="InterPro" id="IPR001482">
    <property type="entry name" value="T2SS/T4SS_dom"/>
</dbReference>